<reference evidence="2 3" key="1">
    <citation type="submission" date="2013-08" db="EMBL/GenBank/DDBJ databases">
        <title>The genome sequence of Knoellia sinensis.</title>
        <authorList>
            <person name="Zhu W."/>
            <person name="Wang G."/>
        </authorList>
    </citation>
    <scope>NUCLEOTIDE SEQUENCE [LARGE SCALE GENOMIC DNA]</scope>
    <source>
        <strain evidence="2 3">KCTC 19936</strain>
    </source>
</reference>
<evidence type="ECO:0000256" key="1">
    <source>
        <dbReference type="SAM" id="MobiDB-lite"/>
    </source>
</evidence>
<dbReference type="EMBL" id="AVPJ01000001">
    <property type="protein sequence ID" value="KGN35056.1"/>
    <property type="molecule type" value="Genomic_DNA"/>
</dbReference>
<dbReference type="Proteomes" id="UP000030002">
    <property type="component" value="Unassembled WGS sequence"/>
</dbReference>
<feature type="compositionally biased region" description="Low complexity" evidence="1">
    <location>
        <begin position="129"/>
        <end position="144"/>
    </location>
</feature>
<name>A0A0A0JHE9_9MICO</name>
<evidence type="ECO:0000313" key="2">
    <source>
        <dbReference type="EMBL" id="KGN35056.1"/>
    </source>
</evidence>
<sequence length="144" mass="14284">MASLLLAVSGCGLLGEESAPSDVRLLVSAPVDGADQAQVLGILTRNDQGCLVLDQGPPDHVPVVWPEGTVPLLGDDTLDGVRLPSGTEVRVGQSLQGGGGYSTLKDVTLGSGDPAKCGFGEGSGAAMLSSDPVSVSTPSASPTS</sequence>
<protein>
    <submittedName>
        <fullName evidence="2">Uncharacterized protein</fullName>
    </submittedName>
</protein>
<accession>A0A0A0JHE9</accession>
<feature type="region of interest" description="Disordered" evidence="1">
    <location>
        <begin position="118"/>
        <end position="144"/>
    </location>
</feature>
<organism evidence="2 3">
    <name type="scientific">Knoellia sinensis KCTC 19936</name>
    <dbReference type="NCBI Taxonomy" id="1385520"/>
    <lineage>
        <taxon>Bacteria</taxon>
        <taxon>Bacillati</taxon>
        <taxon>Actinomycetota</taxon>
        <taxon>Actinomycetes</taxon>
        <taxon>Micrococcales</taxon>
        <taxon>Intrasporangiaceae</taxon>
        <taxon>Knoellia</taxon>
    </lineage>
</organism>
<gene>
    <name evidence="2" type="ORF">N802_02320</name>
</gene>
<proteinExistence type="predicted"/>
<dbReference type="STRING" id="1385520.N802_02320"/>
<keyword evidence="3" id="KW-1185">Reference proteome</keyword>
<comment type="caution">
    <text evidence="2">The sequence shown here is derived from an EMBL/GenBank/DDBJ whole genome shotgun (WGS) entry which is preliminary data.</text>
</comment>
<dbReference type="AlphaFoldDB" id="A0A0A0JHE9"/>
<evidence type="ECO:0000313" key="3">
    <source>
        <dbReference type="Proteomes" id="UP000030002"/>
    </source>
</evidence>